<evidence type="ECO:0000256" key="1">
    <source>
        <dbReference type="SAM" id="Phobius"/>
    </source>
</evidence>
<keyword evidence="1" id="KW-0472">Membrane</keyword>
<dbReference type="STRING" id="71451.RV07_GL002798"/>
<keyword evidence="5" id="KW-1185">Reference proteome</keyword>
<dbReference type="EMBL" id="AJAK01000006">
    <property type="protein sequence ID" value="EOH81289.1"/>
    <property type="molecule type" value="Genomic_DNA"/>
</dbReference>
<dbReference type="AlphaFoldDB" id="R2RZC1"/>
<evidence type="ECO:0000313" key="3">
    <source>
        <dbReference type="EMBL" id="EOT68872.1"/>
    </source>
</evidence>
<dbReference type="GeneID" id="79785350"/>
<gene>
    <name evidence="3" type="ORF">I585_00331</name>
    <name evidence="2" type="ORF">UAI_00399</name>
</gene>
<dbReference type="OrthoDB" id="2185595at2"/>
<feature type="transmembrane region" description="Helical" evidence="1">
    <location>
        <begin position="48"/>
        <end position="68"/>
    </location>
</feature>
<dbReference type="RefSeq" id="WP_010739293.1">
    <property type="nucleotide sequence ID" value="NZ_KB946249.1"/>
</dbReference>
<reference evidence="3 5" key="2">
    <citation type="submission" date="2013-03" db="EMBL/GenBank/DDBJ databases">
        <title>The Genome Sequence of Enterococcus malodoratus ATCC_43197 (PacBio/Illumina hybrid assembly).</title>
        <authorList>
            <consortium name="The Broad Institute Genomics Platform"/>
            <consortium name="The Broad Institute Genome Sequencing Center for Infectious Disease"/>
            <person name="Earl A."/>
            <person name="Russ C."/>
            <person name="Gilmore M."/>
            <person name="Surin D."/>
            <person name="Walker B."/>
            <person name="Young S."/>
            <person name="Zeng Q."/>
            <person name="Gargeya S."/>
            <person name="Fitzgerald M."/>
            <person name="Haas B."/>
            <person name="Abouelleil A."/>
            <person name="Allen A.W."/>
            <person name="Alvarado L."/>
            <person name="Arachchi H.M."/>
            <person name="Berlin A.M."/>
            <person name="Chapman S.B."/>
            <person name="Gainer-Dewar J."/>
            <person name="Goldberg J."/>
            <person name="Griggs A."/>
            <person name="Gujja S."/>
            <person name="Hansen M."/>
            <person name="Howarth C."/>
            <person name="Imamovic A."/>
            <person name="Ireland A."/>
            <person name="Larimer J."/>
            <person name="McCowan C."/>
            <person name="Murphy C."/>
            <person name="Pearson M."/>
            <person name="Poon T.W."/>
            <person name="Priest M."/>
            <person name="Roberts A."/>
            <person name="Saif S."/>
            <person name="Shea T."/>
            <person name="Sisk P."/>
            <person name="Sykes S."/>
            <person name="Wortman J."/>
            <person name="Nusbaum C."/>
            <person name="Birren B."/>
        </authorList>
    </citation>
    <scope>NUCLEOTIDE SEQUENCE [LARGE SCALE GENOMIC DNA]</scope>
    <source>
        <strain evidence="3 5">ATCC 43197</strain>
    </source>
</reference>
<accession>R2RZC1</accession>
<evidence type="ECO:0000313" key="2">
    <source>
        <dbReference type="EMBL" id="EOH81289.1"/>
    </source>
</evidence>
<keyword evidence="1" id="KW-0812">Transmembrane</keyword>
<name>R2RZC1_9ENTE</name>
<sequence length="123" mass="14317">MKIFRIFLHFIQLGLVYVIYLMDDLYKNHLGFMRNVSYYSHKVEASKFGSKLFLLPLLLVVFAIILVVRKRTVESLILILLGLLFLIWQMIFSLATTPIYYLVSGILCLGFLLQMVIVLLKRG</sequence>
<feature type="transmembrane region" description="Helical" evidence="1">
    <location>
        <begin position="75"/>
        <end position="93"/>
    </location>
</feature>
<evidence type="ECO:0000313" key="5">
    <source>
        <dbReference type="Proteomes" id="UP000014148"/>
    </source>
</evidence>
<dbReference type="Proteomes" id="UP000014148">
    <property type="component" value="Unassembled WGS sequence"/>
</dbReference>
<protein>
    <submittedName>
        <fullName evidence="2">Uncharacterized protein</fullName>
    </submittedName>
</protein>
<feature type="transmembrane region" description="Helical" evidence="1">
    <location>
        <begin position="99"/>
        <end position="120"/>
    </location>
</feature>
<evidence type="ECO:0000313" key="4">
    <source>
        <dbReference type="Proteomes" id="UP000013783"/>
    </source>
</evidence>
<dbReference type="EMBL" id="ASWA01000002">
    <property type="protein sequence ID" value="EOT68872.1"/>
    <property type="molecule type" value="Genomic_DNA"/>
</dbReference>
<dbReference type="eggNOG" id="ENOG5032KQ1">
    <property type="taxonomic scope" value="Bacteria"/>
</dbReference>
<feature type="transmembrane region" description="Helical" evidence="1">
    <location>
        <begin position="7"/>
        <end position="23"/>
    </location>
</feature>
<keyword evidence="1" id="KW-1133">Transmembrane helix</keyword>
<dbReference type="PATRIC" id="fig|1158601.3.peg.382"/>
<proteinExistence type="predicted"/>
<comment type="caution">
    <text evidence="2">The sequence shown here is derived from an EMBL/GenBank/DDBJ whole genome shotgun (WGS) entry which is preliminary data.</text>
</comment>
<reference evidence="2 4" key="1">
    <citation type="submission" date="2013-02" db="EMBL/GenBank/DDBJ databases">
        <title>The Genome Sequence of Enterococcus malodoratus ATCC_43197.</title>
        <authorList>
            <consortium name="The Broad Institute Genome Sequencing Platform"/>
            <consortium name="The Broad Institute Genome Sequencing Center for Infectious Disease"/>
            <person name="Earl A.M."/>
            <person name="Gilmore M.S."/>
            <person name="Lebreton F."/>
            <person name="Walker B."/>
            <person name="Young S.K."/>
            <person name="Zeng Q."/>
            <person name="Gargeya S."/>
            <person name="Fitzgerald M."/>
            <person name="Haas B."/>
            <person name="Abouelleil A."/>
            <person name="Alvarado L."/>
            <person name="Arachchi H.M."/>
            <person name="Berlin A.M."/>
            <person name="Chapman S.B."/>
            <person name="Dewar J."/>
            <person name="Goldberg J."/>
            <person name="Griggs A."/>
            <person name="Gujja S."/>
            <person name="Hansen M."/>
            <person name="Howarth C."/>
            <person name="Imamovic A."/>
            <person name="Larimer J."/>
            <person name="McCowan C."/>
            <person name="Murphy C."/>
            <person name="Neiman D."/>
            <person name="Pearson M."/>
            <person name="Priest M."/>
            <person name="Roberts A."/>
            <person name="Saif S."/>
            <person name="Shea T."/>
            <person name="Sisk P."/>
            <person name="Sykes S."/>
            <person name="Wortman J."/>
            <person name="Nusbaum C."/>
            <person name="Birren B."/>
        </authorList>
    </citation>
    <scope>NUCLEOTIDE SEQUENCE [LARGE SCALE GENOMIC DNA]</scope>
    <source>
        <strain evidence="2 4">ATCC 43197</strain>
    </source>
</reference>
<dbReference type="Proteomes" id="UP000013783">
    <property type="component" value="Unassembled WGS sequence"/>
</dbReference>
<organism evidence="2 4">
    <name type="scientific">Enterococcus malodoratus ATCC 43197</name>
    <dbReference type="NCBI Taxonomy" id="1158601"/>
    <lineage>
        <taxon>Bacteria</taxon>
        <taxon>Bacillati</taxon>
        <taxon>Bacillota</taxon>
        <taxon>Bacilli</taxon>
        <taxon>Lactobacillales</taxon>
        <taxon>Enterococcaceae</taxon>
        <taxon>Enterococcus</taxon>
    </lineage>
</organism>